<gene>
    <name evidence="1" type="ORF">V6N12_050549</name>
</gene>
<evidence type="ECO:0000313" key="1">
    <source>
        <dbReference type="EMBL" id="KAK8600698.1"/>
    </source>
</evidence>
<reference evidence="1 2" key="1">
    <citation type="journal article" date="2024" name="G3 (Bethesda)">
        <title>Genome assembly of Hibiscus sabdariffa L. provides insights into metabolisms of medicinal natural products.</title>
        <authorList>
            <person name="Kim T."/>
        </authorList>
    </citation>
    <scope>NUCLEOTIDE SEQUENCE [LARGE SCALE GENOMIC DNA]</scope>
    <source>
        <strain evidence="1">TK-2024</strain>
        <tissue evidence="1">Old leaves</tissue>
    </source>
</reference>
<keyword evidence="2" id="KW-1185">Reference proteome</keyword>
<comment type="caution">
    <text evidence="1">The sequence shown here is derived from an EMBL/GenBank/DDBJ whole genome shotgun (WGS) entry which is preliminary data.</text>
</comment>
<organism evidence="1 2">
    <name type="scientific">Hibiscus sabdariffa</name>
    <name type="common">roselle</name>
    <dbReference type="NCBI Taxonomy" id="183260"/>
    <lineage>
        <taxon>Eukaryota</taxon>
        <taxon>Viridiplantae</taxon>
        <taxon>Streptophyta</taxon>
        <taxon>Embryophyta</taxon>
        <taxon>Tracheophyta</taxon>
        <taxon>Spermatophyta</taxon>
        <taxon>Magnoliopsida</taxon>
        <taxon>eudicotyledons</taxon>
        <taxon>Gunneridae</taxon>
        <taxon>Pentapetalae</taxon>
        <taxon>rosids</taxon>
        <taxon>malvids</taxon>
        <taxon>Malvales</taxon>
        <taxon>Malvaceae</taxon>
        <taxon>Malvoideae</taxon>
        <taxon>Hibiscus</taxon>
    </lineage>
</organism>
<name>A0ABR2GCQ3_9ROSI</name>
<proteinExistence type="predicted"/>
<dbReference type="Proteomes" id="UP001472677">
    <property type="component" value="Unassembled WGS sequence"/>
</dbReference>
<evidence type="ECO:0000313" key="2">
    <source>
        <dbReference type="Proteomes" id="UP001472677"/>
    </source>
</evidence>
<accession>A0ABR2GCQ3</accession>
<protein>
    <submittedName>
        <fullName evidence="1">Uncharacterized protein</fullName>
    </submittedName>
</protein>
<sequence>MPLVNSGGRPPDDSLAMHTSRPARYVGLWGALTDIQGPTRVVEPSLTLSNLRGVGHVQQNNSEDVVSDAVMVESHTDPGLDASDLSSINNGNLMVQASTSIAPVEPSEMAPYDPWMTVENQQRKSMKGPAGTKNTIPKVLYNENTITKVPQSVIDTGSRFASLRM</sequence>
<dbReference type="EMBL" id="JBBPBM010000001">
    <property type="protein sequence ID" value="KAK8600698.1"/>
    <property type="molecule type" value="Genomic_DNA"/>
</dbReference>